<keyword evidence="5" id="KW-0598">Phosphotransferase system</keyword>
<dbReference type="STRING" id="764299.STRIC_0274"/>
<evidence type="ECO:0000256" key="3">
    <source>
        <dbReference type="ARBA" id="ARBA00022475"/>
    </source>
</evidence>
<dbReference type="RefSeq" id="WP_008088000.1">
    <property type="nucleotide sequence ID" value="NZ_AEUX02000004.1"/>
</dbReference>
<keyword evidence="4" id="KW-0762">Sugar transport</keyword>
<dbReference type="Gene3D" id="3.40.225.10">
    <property type="entry name" value="Class II aldolase/adducin N-terminal domain"/>
    <property type="match status" value="1"/>
</dbReference>
<dbReference type="GO" id="GO:0005886">
    <property type="term" value="C:plasma membrane"/>
    <property type="evidence" value="ECO:0007669"/>
    <property type="project" value="UniProtKB-SubCell"/>
</dbReference>
<dbReference type="AlphaFoldDB" id="G5K0Z8"/>
<dbReference type="PANTHER" id="PTHR37324:SF2">
    <property type="entry name" value="PTS SYSTEM GALACTITOL-SPECIFIC EIIC COMPONENT"/>
    <property type="match status" value="1"/>
</dbReference>
<dbReference type="InterPro" id="IPR001303">
    <property type="entry name" value="Aldolase_II/adducin_N"/>
</dbReference>
<gene>
    <name evidence="11" type="ORF">STRIC_0274</name>
</gene>
<evidence type="ECO:0000259" key="10">
    <source>
        <dbReference type="SMART" id="SM01007"/>
    </source>
</evidence>
<comment type="subcellular location">
    <subcellularLocation>
        <location evidence="1">Cell membrane</location>
        <topology evidence="1">Multi-pass membrane protein</topology>
    </subcellularLocation>
</comment>
<proteinExistence type="predicted"/>
<evidence type="ECO:0000256" key="2">
    <source>
        <dbReference type="ARBA" id="ARBA00022448"/>
    </source>
</evidence>
<feature type="transmembrane region" description="Helical" evidence="9">
    <location>
        <begin position="178"/>
        <end position="199"/>
    </location>
</feature>
<dbReference type="Proteomes" id="UP000003330">
    <property type="component" value="Unassembled WGS sequence"/>
</dbReference>
<dbReference type="GO" id="GO:0009401">
    <property type="term" value="P:phosphoenolpyruvate-dependent sugar phosphotransferase system"/>
    <property type="evidence" value="ECO:0007669"/>
    <property type="project" value="UniProtKB-KW"/>
</dbReference>
<keyword evidence="12" id="KW-1185">Reference proteome</keyword>
<dbReference type="InterPro" id="IPR013853">
    <property type="entry name" value="EIIC-GAT"/>
</dbReference>
<organism evidence="11 12">
    <name type="scientific">Streptococcus ictaluri 707-05</name>
    <dbReference type="NCBI Taxonomy" id="764299"/>
    <lineage>
        <taxon>Bacteria</taxon>
        <taxon>Bacillati</taxon>
        <taxon>Bacillota</taxon>
        <taxon>Bacilli</taxon>
        <taxon>Lactobacillales</taxon>
        <taxon>Streptococcaceae</taxon>
        <taxon>Streptococcus</taxon>
    </lineage>
</organism>
<evidence type="ECO:0000256" key="4">
    <source>
        <dbReference type="ARBA" id="ARBA00022597"/>
    </source>
</evidence>
<dbReference type="PANTHER" id="PTHR37324">
    <property type="entry name" value="PTS SYSTEM GALACTITOL-SPECIFIC EIIC COMPONENT"/>
    <property type="match status" value="1"/>
</dbReference>
<feature type="domain" description="Class II aldolase/adducin N-terminal" evidence="10">
    <location>
        <begin position="245"/>
        <end position="494"/>
    </location>
</feature>
<evidence type="ECO:0000256" key="9">
    <source>
        <dbReference type="SAM" id="Phobius"/>
    </source>
</evidence>
<evidence type="ECO:0000256" key="7">
    <source>
        <dbReference type="ARBA" id="ARBA00022989"/>
    </source>
</evidence>
<feature type="transmembrane region" description="Helical" evidence="9">
    <location>
        <begin position="135"/>
        <end position="158"/>
    </location>
</feature>
<reference evidence="11 12" key="1">
    <citation type="journal article" date="2014" name="Int. J. Syst. Evol. Microbiol.">
        <title>Phylogenomics and the dynamic genome evolution of the genus Streptococcus.</title>
        <authorList>
            <consortium name="The Broad Institute Genome Sequencing Platform"/>
            <person name="Richards V.P."/>
            <person name="Palmer S.R."/>
            <person name="Pavinski Bitar P.D."/>
            <person name="Qin X."/>
            <person name="Weinstock G.M."/>
            <person name="Highlander S.K."/>
            <person name="Town C.D."/>
            <person name="Burne R.A."/>
            <person name="Stanhope M.J."/>
        </authorList>
    </citation>
    <scope>NUCLEOTIDE SEQUENCE [LARGE SCALE GENOMIC DNA]</scope>
    <source>
        <strain evidence="11 12">707-05</strain>
    </source>
</reference>
<dbReference type="InterPro" id="IPR004703">
    <property type="entry name" value="PTS_sugar-sp_permease"/>
</dbReference>
<evidence type="ECO:0000256" key="8">
    <source>
        <dbReference type="ARBA" id="ARBA00023136"/>
    </source>
</evidence>
<name>G5K0Z8_9STRE</name>
<keyword evidence="3" id="KW-1003">Cell membrane</keyword>
<comment type="caution">
    <text evidence="11">The sequence shown here is derived from an EMBL/GenBank/DDBJ whole genome shotgun (WGS) entry which is preliminary data.</text>
</comment>
<keyword evidence="7 9" id="KW-1133">Transmembrane helix</keyword>
<feature type="transmembrane region" description="Helical" evidence="9">
    <location>
        <begin position="38"/>
        <end position="60"/>
    </location>
</feature>
<feature type="transmembrane region" description="Helical" evidence="9">
    <location>
        <begin position="94"/>
        <end position="114"/>
    </location>
</feature>
<dbReference type="eggNOG" id="COG0235">
    <property type="taxonomic scope" value="Bacteria"/>
</dbReference>
<dbReference type="SUPFAM" id="SSF53639">
    <property type="entry name" value="AraD/HMP-PK domain-like"/>
    <property type="match status" value="1"/>
</dbReference>
<keyword evidence="2" id="KW-0813">Transport</keyword>
<dbReference type="NCBIfam" id="NF002963">
    <property type="entry name" value="PRK03634.1"/>
    <property type="match status" value="1"/>
</dbReference>
<dbReference type="Pfam" id="PF00596">
    <property type="entry name" value="Aldolase_II"/>
    <property type="match status" value="1"/>
</dbReference>
<keyword evidence="8 9" id="KW-0472">Membrane</keyword>
<accession>G5K0Z8</accession>
<evidence type="ECO:0000256" key="6">
    <source>
        <dbReference type="ARBA" id="ARBA00022692"/>
    </source>
</evidence>
<sequence>MDILKTVIQYILDLGAAVFVAFLMLVVGLLMKMKFRDAFSAALTLGIAFTGMGILVNFIMTSMGAAANDLTTHTGISLPAVDIGWPGAANISWAWPYAFLMFPLQLGINFLLLVTNQTKTLNVDLWNVWNKIFTAVIVTYFTNNVFFGFLAAAIIIVLELKLGDVFAPEVERLTGIPGVTVPHFICLIAVLLHPIDELLKKIPLLNKQFDADTLKDKIGIFGENAVMGAIIGFILGLSSGNGIKYAFTLAVQAATALTLFPMVFKLFSQALSPISEVVSEFMRERFEDREVYIGLDWPILAGTDFNSYPKSPEIEVMPIPENMQHQYLLISASWSHFRQLKNQPAVDSGIIRLTQTGYQIIAGFNSGKKPTSEIFMHILAHSARLAVNKDHRVVVHNHATNLVLYSLLNEVTSKSLTLDLWSVLTESIVVFPDGIAVLPWEVPGTRQIGLDTARELKDHRLVVWAKHGVLSTGVDYQDCFGLIETANKAAKIALDLKMISQKNLKECNILTIDNLKEVCQALKVDGKYLD</sequence>
<evidence type="ECO:0000313" key="12">
    <source>
        <dbReference type="Proteomes" id="UP000003330"/>
    </source>
</evidence>
<dbReference type="SMART" id="SM01007">
    <property type="entry name" value="Aldolase_II"/>
    <property type="match status" value="1"/>
</dbReference>
<feature type="transmembrane region" description="Helical" evidence="9">
    <location>
        <begin position="220"/>
        <end position="239"/>
    </location>
</feature>
<feature type="transmembrane region" description="Helical" evidence="9">
    <location>
        <begin position="6"/>
        <end position="31"/>
    </location>
</feature>
<dbReference type="eggNOG" id="COG3775">
    <property type="taxonomic scope" value="Bacteria"/>
</dbReference>
<dbReference type="OrthoDB" id="9787936at2"/>
<dbReference type="EMBL" id="AEUX02000004">
    <property type="protein sequence ID" value="EHI70441.1"/>
    <property type="molecule type" value="Genomic_DNA"/>
</dbReference>
<evidence type="ECO:0000313" key="11">
    <source>
        <dbReference type="EMBL" id="EHI70441.1"/>
    </source>
</evidence>
<protein>
    <submittedName>
        <fullName evidence="11">Rhamnulose-1-phosphate aldolase</fullName>
    </submittedName>
</protein>
<dbReference type="Pfam" id="PF03611">
    <property type="entry name" value="EIIC-GAT"/>
    <property type="match status" value="1"/>
</dbReference>
<evidence type="ECO:0000256" key="1">
    <source>
        <dbReference type="ARBA" id="ARBA00004651"/>
    </source>
</evidence>
<dbReference type="InterPro" id="IPR036409">
    <property type="entry name" value="Aldolase_II/adducin_N_sf"/>
</dbReference>
<dbReference type="GO" id="GO:0015577">
    <property type="term" value="F:galactitol transmembrane transporter activity"/>
    <property type="evidence" value="ECO:0007669"/>
    <property type="project" value="InterPro"/>
</dbReference>
<keyword evidence="6 9" id="KW-0812">Transmembrane</keyword>
<evidence type="ECO:0000256" key="5">
    <source>
        <dbReference type="ARBA" id="ARBA00022683"/>
    </source>
</evidence>